<dbReference type="InterPro" id="IPR016161">
    <property type="entry name" value="Ald_DH/histidinol_DH"/>
</dbReference>
<dbReference type="Proteomes" id="UP000481858">
    <property type="component" value="Unassembled WGS sequence"/>
</dbReference>
<dbReference type="Pfam" id="PF00171">
    <property type="entry name" value="Aldedh"/>
    <property type="match status" value="1"/>
</dbReference>
<evidence type="ECO:0000256" key="2">
    <source>
        <dbReference type="ARBA" id="ARBA00023002"/>
    </source>
</evidence>
<dbReference type="InterPro" id="IPR016162">
    <property type="entry name" value="Ald_DH_N"/>
</dbReference>
<name>A0A7C8MLW7_9PEZI</name>
<dbReference type="GO" id="GO:0004029">
    <property type="term" value="F:aldehyde dehydrogenase (NAD+) activity"/>
    <property type="evidence" value="ECO:0007669"/>
    <property type="project" value="UniProtKB-EC"/>
</dbReference>
<dbReference type="InterPro" id="IPR015590">
    <property type="entry name" value="Aldehyde_DH_dom"/>
</dbReference>
<dbReference type="CDD" id="cd07106">
    <property type="entry name" value="ALDH_AldA-AAD23400"/>
    <property type="match status" value="1"/>
</dbReference>
<dbReference type="Gene3D" id="3.40.309.10">
    <property type="entry name" value="Aldehyde Dehydrogenase, Chain A, domain 2"/>
    <property type="match status" value="1"/>
</dbReference>
<dbReference type="Gene3D" id="3.40.605.10">
    <property type="entry name" value="Aldehyde Dehydrogenase, Chain A, domain 1"/>
    <property type="match status" value="1"/>
</dbReference>
<evidence type="ECO:0000256" key="1">
    <source>
        <dbReference type="ARBA" id="ARBA00009986"/>
    </source>
</evidence>
<evidence type="ECO:0000313" key="6">
    <source>
        <dbReference type="EMBL" id="KAF2965648.1"/>
    </source>
</evidence>
<protein>
    <recommendedName>
        <fullName evidence="3">aldehyde dehydrogenase (NAD(+))</fullName>
        <ecNumber evidence="3">1.2.1.3</ecNumber>
    </recommendedName>
</protein>
<keyword evidence="2" id="KW-0560">Oxidoreductase</keyword>
<evidence type="ECO:0000256" key="4">
    <source>
        <dbReference type="ARBA" id="ARBA00049194"/>
    </source>
</evidence>
<dbReference type="InParanoid" id="A0A7C8MLW7"/>
<proteinExistence type="inferred from homology"/>
<evidence type="ECO:0000313" key="7">
    <source>
        <dbReference type="Proteomes" id="UP000481858"/>
    </source>
</evidence>
<organism evidence="6 7">
    <name type="scientific">Xylaria multiplex</name>
    <dbReference type="NCBI Taxonomy" id="323545"/>
    <lineage>
        <taxon>Eukaryota</taxon>
        <taxon>Fungi</taxon>
        <taxon>Dikarya</taxon>
        <taxon>Ascomycota</taxon>
        <taxon>Pezizomycotina</taxon>
        <taxon>Sordariomycetes</taxon>
        <taxon>Xylariomycetidae</taxon>
        <taxon>Xylariales</taxon>
        <taxon>Xylariaceae</taxon>
        <taxon>Xylaria</taxon>
    </lineage>
</organism>
<comment type="similarity">
    <text evidence="1">Belongs to the aldehyde dehydrogenase family.</text>
</comment>
<reference evidence="6 7" key="1">
    <citation type="submission" date="2019-12" db="EMBL/GenBank/DDBJ databases">
        <title>Draft genome sequence of the ascomycete Xylaria multiplex DSM 110363.</title>
        <authorList>
            <person name="Buettner E."/>
            <person name="Kellner H."/>
        </authorList>
    </citation>
    <scope>NUCLEOTIDE SEQUENCE [LARGE SCALE GENOMIC DNA]</scope>
    <source>
        <strain evidence="6 7">DSM 110363</strain>
    </source>
</reference>
<dbReference type="EMBL" id="WUBL01000109">
    <property type="protein sequence ID" value="KAF2965648.1"/>
    <property type="molecule type" value="Genomic_DNA"/>
</dbReference>
<dbReference type="SUPFAM" id="SSF53720">
    <property type="entry name" value="ALDH-like"/>
    <property type="match status" value="1"/>
</dbReference>
<dbReference type="InterPro" id="IPR016160">
    <property type="entry name" value="Ald_DH_CS_CYS"/>
</dbReference>
<dbReference type="PANTHER" id="PTHR11699">
    <property type="entry name" value="ALDEHYDE DEHYDROGENASE-RELATED"/>
    <property type="match status" value="1"/>
</dbReference>
<comment type="catalytic activity">
    <reaction evidence="4">
        <text>an aldehyde + NAD(+) + H2O = a carboxylate + NADH + 2 H(+)</text>
        <dbReference type="Rhea" id="RHEA:16185"/>
        <dbReference type="ChEBI" id="CHEBI:15377"/>
        <dbReference type="ChEBI" id="CHEBI:15378"/>
        <dbReference type="ChEBI" id="CHEBI:17478"/>
        <dbReference type="ChEBI" id="CHEBI:29067"/>
        <dbReference type="ChEBI" id="CHEBI:57540"/>
        <dbReference type="ChEBI" id="CHEBI:57945"/>
        <dbReference type="EC" id="1.2.1.3"/>
    </reaction>
</comment>
<dbReference type="OrthoDB" id="310895at2759"/>
<dbReference type="EC" id="1.2.1.3" evidence="3"/>
<dbReference type="FunFam" id="3.40.605.10:FF:000007">
    <property type="entry name" value="NAD/NADP-dependent betaine aldehyde dehydrogenase"/>
    <property type="match status" value="1"/>
</dbReference>
<dbReference type="PROSITE" id="PS00070">
    <property type="entry name" value="ALDEHYDE_DEHYDR_CYS"/>
    <property type="match status" value="1"/>
</dbReference>
<feature type="domain" description="Aldehyde dehydrogenase" evidence="5">
    <location>
        <begin position="32"/>
        <end position="471"/>
    </location>
</feature>
<comment type="caution">
    <text evidence="6">The sequence shown here is derived from an EMBL/GenBank/DDBJ whole genome shotgun (WGS) entry which is preliminary data.</text>
</comment>
<accession>A0A7C8MLW7</accession>
<sequence length="530" mass="58860">MPTATVLNGDSPYPDLAFYNVIDGKQRNSEVKENVTDPRTEESLWDVPIASSQDLDDAVDAANRAFKTWKLVSQTERQKVLQDVADCLRANKDVLAYIHMKETGKSLIMASTDVEVAALHFEYYKGVTLEDDVQYEDDTVKIVGTYVPIGVLAAISPWNFPMILSSVKIVSALATGNCVIIKPSPFTPYATIKFCELAQSVLPPGVFQALSGGADLGERITLHPGIHHVSFTGTVAVGQRILQNCAKTMKKVVLELAGNNAAIICEDADLEKVVPSVAYGCFYHGGQVCVASKRVYVHESLYEKFMELFIEESKKYSQHNILYSPLSNLPNFERAKSFIEDCKKNNHNIVAGGEVSDEKGFWIPPTIVAKPPEESLLVQEEQFAPIAPVLTWSDEDDVIARANLDNAGLGASLYTPDLEKARRIAQRLESGSVWINRFERPHFGAYFAGWKLSGFGGELGKHGLYNYCQVQCLHFHKDESYNDSTWAAYENWIDAASSFLNAIRARAIEFILGYNDERKFQALEFASITV</sequence>
<dbReference type="InterPro" id="IPR044086">
    <property type="entry name" value="LUC3-like"/>
</dbReference>
<keyword evidence="7" id="KW-1185">Reference proteome</keyword>
<gene>
    <name evidence="6" type="ORF">GQX73_g7912</name>
</gene>
<evidence type="ECO:0000259" key="5">
    <source>
        <dbReference type="Pfam" id="PF00171"/>
    </source>
</evidence>
<evidence type="ECO:0000256" key="3">
    <source>
        <dbReference type="ARBA" id="ARBA00024226"/>
    </source>
</evidence>
<dbReference type="InterPro" id="IPR016163">
    <property type="entry name" value="Ald_DH_C"/>
</dbReference>
<dbReference type="AlphaFoldDB" id="A0A7C8MLW7"/>